<evidence type="ECO:0000313" key="2">
    <source>
        <dbReference type="EMBL" id="RVW70922.1"/>
    </source>
</evidence>
<accession>A0A438GFE2</accession>
<gene>
    <name evidence="2" type="ORF">CK203_059982</name>
</gene>
<reference evidence="2 3" key="1">
    <citation type="journal article" date="2018" name="PLoS Genet.">
        <title>Population sequencing reveals clonal diversity and ancestral inbreeding in the grapevine cultivar Chardonnay.</title>
        <authorList>
            <person name="Roach M.J."/>
            <person name="Johnson D.L."/>
            <person name="Bohlmann J."/>
            <person name="van Vuuren H.J."/>
            <person name="Jones S.J."/>
            <person name="Pretorius I.S."/>
            <person name="Schmidt S.A."/>
            <person name="Borneman A.R."/>
        </authorList>
    </citation>
    <scope>NUCLEOTIDE SEQUENCE [LARGE SCALE GENOMIC DNA]</scope>
    <source>
        <strain evidence="3">cv. Chardonnay</strain>
        <tissue evidence="2">Leaf</tissue>
    </source>
</reference>
<feature type="region of interest" description="Disordered" evidence="1">
    <location>
        <begin position="149"/>
        <end position="176"/>
    </location>
</feature>
<evidence type="ECO:0000256" key="1">
    <source>
        <dbReference type="SAM" id="MobiDB-lite"/>
    </source>
</evidence>
<organism evidence="2 3">
    <name type="scientific">Vitis vinifera</name>
    <name type="common">Grape</name>
    <dbReference type="NCBI Taxonomy" id="29760"/>
    <lineage>
        <taxon>Eukaryota</taxon>
        <taxon>Viridiplantae</taxon>
        <taxon>Streptophyta</taxon>
        <taxon>Embryophyta</taxon>
        <taxon>Tracheophyta</taxon>
        <taxon>Spermatophyta</taxon>
        <taxon>Magnoliopsida</taxon>
        <taxon>eudicotyledons</taxon>
        <taxon>Gunneridae</taxon>
        <taxon>Pentapetalae</taxon>
        <taxon>rosids</taxon>
        <taxon>Vitales</taxon>
        <taxon>Vitaceae</taxon>
        <taxon>Viteae</taxon>
        <taxon>Vitis</taxon>
    </lineage>
</organism>
<dbReference type="AlphaFoldDB" id="A0A438GFE2"/>
<name>A0A438GFE2_VITVI</name>
<comment type="caution">
    <text evidence="2">The sequence shown here is derived from an EMBL/GenBank/DDBJ whole genome shotgun (WGS) entry which is preliminary data.</text>
</comment>
<dbReference type="EMBL" id="QGNW01000451">
    <property type="protein sequence ID" value="RVW70922.1"/>
    <property type="molecule type" value="Genomic_DNA"/>
</dbReference>
<proteinExistence type="predicted"/>
<evidence type="ECO:0000313" key="3">
    <source>
        <dbReference type="Proteomes" id="UP000288805"/>
    </source>
</evidence>
<dbReference type="Proteomes" id="UP000288805">
    <property type="component" value="Unassembled WGS sequence"/>
</dbReference>
<protein>
    <submittedName>
        <fullName evidence="2">Uncharacterized protein</fullName>
    </submittedName>
</protein>
<sequence>MQGRESEKESNIQQFRNALRNFRKPCEMQKKYKLQDREQNFEESISHPVRNFATLANLRKMNLTTPYEIFISLAKPKLKKINFALCAKFRKHCEIFLSYKTILGMSPYCLHYGKACHLPVELEYKAWWAIKKLNMDLSRVGLKSAVPSYQEGQDFKPGKSSRASQPEPPTDSEFPSNMSLESIIRSPCSQHCPLRATHITERDLSTRSYILIRRPCDTLDFYKSMTTRGVLSPTQRFTSLLMDVMVSSRPEGHLYRFDPFSEGASTWDAPRRCGANAPTSFPYRHSIQRRGAILDVLFHISEGFYFVSHHLIMASLVHFEEKVHKEEASEAEHYSIAIPRRLLCQILEHMGFPKELSTSTIVFVKSDSLLTKGISWWAILHLQEPIPW</sequence>